<evidence type="ECO:0000256" key="12">
    <source>
        <dbReference type="SAM" id="MobiDB-lite"/>
    </source>
</evidence>
<evidence type="ECO:0000259" key="13">
    <source>
        <dbReference type="SMART" id="SM00382"/>
    </source>
</evidence>
<dbReference type="SUPFAM" id="SSF52540">
    <property type="entry name" value="P-loop containing nucleoside triphosphate hydrolases"/>
    <property type="match status" value="1"/>
</dbReference>
<dbReference type="InterPro" id="IPR050238">
    <property type="entry name" value="DNA_Rep/Repair_Clamp_Loader"/>
</dbReference>
<dbReference type="GO" id="GO:0003887">
    <property type="term" value="F:DNA-directed DNA polymerase activity"/>
    <property type="evidence" value="ECO:0007669"/>
    <property type="project" value="UniProtKB-KW"/>
</dbReference>
<evidence type="ECO:0000256" key="1">
    <source>
        <dbReference type="ARBA" id="ARBA00006360"/>
    </source>
</evidence>
<evidence type="ECO:0000256" key="5">
    <source>
        <dbReference type="ARBA" id="ARBA00022723"/>
    </source>
</evidence>
<comment type="similarity">
    <text evidence="1 11">Belongs to the DnaX/STICHEL family.</text>
</comment>
<dbReference type="OrthoDB" id="9810148at2"/>
<dbReference type="NCBIfam" id="NF006585">
    <property type="entry name" value="PRK09111.1"/>
    <property type="match status" value="1"/>
</dbReference>
<dbReference type="GO" id="GO:0009360">
    <property type="term" value="C:DNA polymerase III complex"/>
    <property type="evidence" value="ECO:0007669"/>
    <property type="project" value="InterPro"/>
</dbReference>
<dbReference type="EMBL" id="JACIDO010000001">
    <property type="protein sequence ID" value="MBB3934004.1"/>
    <property type="molecule type" value="Genomic_DNA"/>
</dbReference>
<dbReference type="EC" id="2.7.7.7" evidence="11"/>
<dbReference type="CDD" id="cd00009">
    <property type="entry name" value="AAA"/>
    <property type="match status" value="1"/>
</dbReference>
<keyword evidence="8 11" id="KW-0067">ATP-binding</keyword>
<feature type="region of interest" description="Disordered" evidence="12">
    <location>
        <begin position="398"/>
        <end position="423"/>
    </location>
</feature>
<evidence type="ECO:0000256" key="6">
    <source>
        <dbReference type="ARBA" id="ARBA00022741"/>
    </source>
</evidence>
<comment type="subunit">
    <text evidence="11">DNA polymerase III contains a core (composed of alpha, epsilon and theta chains) that associates with a tau subunit. This core dimerizes to form the POLIII' complex. PolIII' associates with the gamma complex (composed of gamma, delta, delta', psi and chi chains) and with the beta chain to form the complete DNA polymerase III complex.</text>
</comment>
<dbReference type="InterPro" id="IPR003593">
    <property type="entry name" value="AAA+_ATPase"/>
</dbReference>
<evidence type="ECO:0000256" key="7">
    <source>
        <dbReference type="ARBA" id="ARBA00022833"/>
    </source>
</evidence>
<evidence type="ECO:0000313" key="14">
    <source>
        <dbReference type="EMBL" id="MBB3934004.1"/>
    </source>
</evidence>
<dbReference type="AlphaFoldDB" id="A0A7W6FSD0"/>
<evidence type="ECO:0000256" key="2">
    <source>
        <dbReference type="ARBA" id="ARBA00022679"/>
    </source>
</evidence>
<dbReference type="FunFam" id="3.40.50.300:FF:000014">
    <property type="entry name" value="DNA polymerase III subunit gamma/tau"/>
    <property type="match status" value="1"/>
</dbReference>
<dbReference type="Proteomes" id="UP000531216">
    <property type="component" value="Unassembled WGS sequence"/>
</dbReference>
<evidence type="ECO:0000256" key="8">
    <source>
        <dbReference type="ARBA" id="ARBA00022840"/>
    </source>
</evidence>
<keyword evidence="9 11" id="KW-0239">DNA-directed DNA polymerase</keyword>
<dbReference type="Pfam" id="PF22608">
    <property type="entry name" value="DNAX_ATPase_lid"/>
    <property type="match status" value="1"/>
</dbReference>
<dbReference type="Pfam" id="PF12169">
    <property type="entry name" value="DNA_pol3_gamma3"/>
    <property type="match status" value="1"/>
</dbReference>
<keyword evidence="3 11" id="KW-0548">Nucleotidyltransferase</keyword>
<comment type="catalytic activity">
    <reaction evidence="10 11">
        <text>DNA(n) + a 2'-deoxyribonucleoside 5'-triphosphate = DNA(n+1) + diphosphate</text>
        <dbReference type="Rhea" id="RHEA:22508"/>
        <dbReference type="Rhea" id="RHEA-COMP:17339"/>
        <dbReference type="Rhea" id="RHEA-COMP:17340"/>
        <dbReference type="ChEBI" id="CHEBI:33019"/>
        <dbReference type="ChEBI" id="CHEBI:61560"/>
        <dbReference type="ChEBI" id="CHEBI:173112"/>
        <dbReference type="EC" id="2.7.7.7"/>
    </reaction>
</comment>
<keyword evidence="15" id="KW-1185">Reference proteome</keyword>
<evidence type="ECO:0000256" key="11">
    <source>
        <dbReference type="RuleBase" id="RU364063"/>
    </source>
</evidence>
<keyword evidence="7" id="KW-0862">Zinc</keyword>
<dbReference type="CDD" id="cd18137">
    <property type="entry name" value="HLD_clamp_pol_III_gamma_tau"/>
    <property type="match status" value="1"/>
</dbReference>
<dbReference type="SUPFAM" id="SSF48019">
    <property type="entry name" value="post-AAA+ oligomerization domain-like"/>
    <property type="match status" value="1"/>
</dbReference>
<keyword evidence="4 11" id="KW-0235">DNA replication</keyword>
<dbReference type="InterPro" id="IPR012763">
    <property type="entry name" value="DNA_pol_III_sug/sutau_N"/>
</dbReference>
<proteinExistence type="inferred from homology"/>
<dbReference type="InterPro" id="IPR027417">
    <property type="entry name" value="P-loop_NTPase"/>
</dbReference>
<dbReference type="RefSeq" id="WP_090961890.1">
    <property type="nucleotide sequence ID" value="NZ_FOOA01000004.1"/>
</dbReference>
<dbReference type="InterPro" id="IPR008921">
    <property type="entry name" value="DNA_pol3_clamp-load_cplx_C"/>
</dbReference>
<dbReference type="GO" id="GO:0046872">
    <property type="term" value="F:metal ion binding"/>
    <property type="evidence" value="ECO:0007669"/>
    <property type="project" value="UniProtKB-KW"/>
</dbReference>
<organism evidence="14 15">
    <name type="scientific">Aureimonas phyllosphaerae</name>
    <dbReference type="NCBI Taxonomy" id="1166078"/>
    <lineage>
        <taxon>Bacteria</taxon>
        <taxon>Pseudomonadati</taxon>
        <taxon>Pseudomonadota</taxon>
        <taxon>Alphaproteobacteria</taxon>
        <taxon>Hyphomicrobiales</taxon>
        <taxon>Aurantimonadaceae</taxon>
        <taxon>Aureimonas</taxon>
    </lineage>
</organism>
<feature type="region of interest" description="Disordered" evidence="12">
    <location>
        <begin position="588"/>
        <end position="643"/>
    </location>
</feature>
<comment type="function">
    <text evidence="11">DNA polymerase III is a complex, multichain enzyme responsible for most of the replicative synthesis in bacteria. This DNA polymerase also exhibits 3' to 5' exonuclease activity.</text>
</comment>
<evidence type="ECO:0000256" key="3">
    <source>
        <dbReference type="ARBA" id="ARBA00022695"/>
    </source>
</evidence>
<gene>
    <name evidence="11" type="primary">dnaX</name>
    <name evidence="14" type="ORF">GGR05_000115</name>
</gene>
<evidence type="ECO:0000313" key="15">
    <source>
        <dbReference type="Proteomes" id="UP000531216"/>
    </source>
</evidence>
<dbReference type="InterPro" id="IPR022754">
    <property type="entry name" value="DNA_pol_III_gamma-3"/>
</dbReference>
<dbReference type="GO" id="GO:0006261">
    <property type="term" value="P:DNA-templated DNA replication"/>
    <property type="evidence" value="ECO:0007669"/>
    <property type="project" value="TreeGrafter"/>
</dbReference>
<evidence type="ECO:0000256" key="10">
    <source>
        <dbReference type="ARBA" id="ARBA00049244"/>
    </source>
</evidence>
<keyword evidence="2 11" id="KW-0808">Transferase</keyword>
<protein>
    <recommendedName>
        <fullName evidence="11">DNA polymerase III subunit gamma/tau</fullName>
        <ecNumber evidence="11">2.7.7.7</ecNumber>
    </recommendedName>
</protein>
<evidence type="ECO:0000256" key="9">
    <source>
        <dbReference type="ARBA" id="ARBA00022932"/>
    </source>
</evidence>
<dbReference type="Gene3D" id="1.20.272.10">
    <property type="match status" value="1"/>
</dbReference>
<dbReference type="FunFam" id="1.20.272.10:FF:000003">
    <property type="entry name" value="DNA polymerase III subunit gamma/tau"/>
    <property type="match status" value="1"/>
</dbReference>
<dbReference type="FunFam" id="1.10.8.60:FF:000013">
    <property type="entry name" value="DNA polymerase III subunit gamma/tau"/>
    <property type="match status" value="1"/>
</dbReference>
<feature type="compositionally biased region" description="Acidic residues" evidence="12">
    <location>
        <begin position="591"/>
        <end position="607"/>
    </location>
</feature>
<dbReference type="Pfam" id="PF12362">
    <property type="entry name" value="DUF3646"/>
    <property type="match status" value="1"/>
</dbReference>
<dbReference type="SMART" id="SM00382">
    <property type="entry name" value="AAA"/>
    <property type="match status" value="1"/>
</dbReference>
<dbReference type="InterPro" id="IPR022107">
    <property type="entry name" value="DNA_pol_III_gamma/tau_C"/>
</dbReference>
<feature type="domain" description="AAA+ ATPase" evidence="13">
    <location>
        <begin position="48"/>
        <end position="194"/>
    </location>
</feature>
<dbReference type="PANTHER" id="PTHR11669">
    <property type="entry name" value="REPLICATION FACTOR C / DNA POLYMERASE III GAMMA-TAU SUBUNIT"/>
    <property type="match status" value="1"/>
</dbReference>
<dbReference type="NCBIfam" id="TIGR02397">
    <property type="entry name" value="dnaX_nterm"/>
    <property type="match status" value="1"/>
</dbReference>
<dbReference type="Gene3D" id="3.40.50.300">
    <property type="entry name" value="P-loop containing nucleotide triphosphate hydrolases"/>
    <property type="match status" value="1"/>
</dbReference>
<dbReference type="GO" id="GO:0003677">
    <property type="term" value="F:DNA binding"/>
    <property type="evidence" value="ECO:0007669"/>
    <property type="project" value="InterPro"/>
</dbReference>
<keyword evidence="6 11" id="KW-0547">Nucleotide-binding</keyword>
<comment type="caution">
    <text evidence="14">The sequence shown here is derived from an EMBL/GenBank/DDBJ whole genome shotgun (WGS) entry which is preliminary data.</text>
</comment>
<dbReference type="Gene3D" id="1.10.8.60">
    <property type="match status" value="1"/>
</dbReference>
<dbReference type="GO" id="GO:0005524">
    <property type="term" value="F:ATP binding"/>
    <property type="evidence" value="ECO:0007669"/>
    <property type="project" value="UniProtKB-KW"/>
</dbReference>
<name>A0A7W6FSD0_9HYPH</name>
<keyword evidence="5" id="KW-0479">Metal-binding</keyword>
<accession>A0A7W6FSD0</accession>
<dbReference type="InterPro" id="IPR045085">
    <property type="entry name" value="HLD_clamp_pol_III_gamma_tau"/>
</dbReference>
<dbReference type="PANTHER" id="PTHR11669:SF0">
    <property type="entry name" value="PROTEIN STICHEL-LIKE 2"/>
    <property type="match status" value="1"/>
</dbReference>
<reference evidence="14 15" key="1">
    <citation type="submission" date="2020-08" db="EMBL/GenBank/DDBJ databases">
        <title>Genomic Encyclopedia of Type Strains, Phase IV (KMG-IV): sequencing the most valuable type-strain genomes for metagenomic binning, comparative biology and taxonomic classification.</title>
        <authorList>
            <person name="Goeker M."/>
        </authorList>
    </citation>
    <scope>NUCLEOTIDE SEQUENCE [LARGE SCALE GENOMIC DNA]</scope>
    <source>
        <strain evidence="14 15">DSM 25024</strain>
    </source>
</reference>
<evidence type="ECO:0000256" key="4">
    <source>
        <dbReference type="ARBA" id="ARBA00022705"/>
    </source>
</evidence>
<dbReference type="Pfam" id="PF13177">
    <property type="entry name" value="DNA_pol3_delta2"/>
    <property type="match status" value="1"/>
</dbReference>
<sequence>MAEDPHPQTAATPYRVLARKYRPRSFDDLIGQEPMVRTLTNAFEAGRIAQAWMLTGVRGVGKTTTARILARALNYETDTIHQPTIHMIEPGIHDQAIMEGRHVDVVEMDAASHTGIDDIREIIAQVRYRPVSARYKVYIIDEVHMLSTQAFNGLLKTLEEPPEHVKFVFATTEIRKVPITVLSRCQRFDLRRVDPSTMIAHLRRVLGAEHVEADDDALRLLARASEGSVRDALSLTDQAIAHGAGHVDAGTVRDMLGLADRARIVTLFELLMRGDGAAALREFAGQYDFGADPLVVLTDLADFTHLVTSLRFVPETAGDASLSPVEVERGRDFAERLSVKTLSEVWQMLLKAIEETRAAASPRQAAEMALIRIAYAATMPSPEDLARLLAGAGGLPSAPAPNGSAMSSRGDAPSGAAPSPPPVLASAVPAAGVPQMRSSGPSLAARMVASSPQPMAPTAAPAPTIEADAMPASLRDLEKLAGERRDSRMKAWIRRYLRLVRMEPGRIEIELAGGAPVTLSGELTKKLFDWTGLRWVVTVAGKGGGQTLEEVDAARRAQLIAEAEADPEVAAILAALPGAKVREVRLRGEPEPEAADDDGPPLAEDDGLPERIDIDPSDLGFGGEDDDMGEGVAFDADAEPDDD</sequence>